<comment type="subcellular location">
    <subcellularLocation>
        <location evidence="1">Nucleus</location>
    </subcellularLocation>
</comment>
<evidence type="ECO:0000313" key="3">
    <source>
        <dbReference type="Proteomes" id="UP000007266"/>
    </source>
</evidence>
<dbReference type="GO" id="GO:0005634">
    <property type="term" value="C:nucleus"/>
    <property type="evidence" value="ECO:0007669"/>
    <property type="project" value="UniProtKB-SubCell"/>
</dbReference>
<dbReference type="HOGENOM" id="CLU_1671607_0_0_1"/>
<sequence length="158" mass="18151">MVLNSTDAARAIALVQDGRSHYYAARVLGVSRCRMQRAVERFRETGSYTRRVGSGRRRCTTARDDHFLTQVLRNRDTTAVNSRVLFSDEWRFCLHSPDGRHRIWRRSGERFAQCNIVPRVNFGGGSIMVWGGISLEARTELVIVDRGTMTADRYIRDI</sequence>
<organism evidence="2 3">
    <name type="scientific">Tribolium castaneum</name>
    <name type="common">Red flour beetle</name>
    <dbReference type="NCBI Taxonomy" id="7070"/>
    <lineage>
        <taxon>Eukaryota</taxon>
        <taxon>Metazoa</taxon>
        <taxon>Ecdysozoa</taxon>
        <taxon>Arthropoda</taxon>
        <taxon>Hexapoda</taxon>
        <taxon>Insecta</taxon>
        <taxon>Pterygota</taxon>
        <taxon>Neoptera</taxon>
        <taxon>Endopterygota</taxon>
        <taxon>Coleoptera</taxon>
        <taxon>Polyphaga</taxon>
        <taxon>Cucujiformia</taxon>
        <taxon>Tenebrionidae</taxon>
        <taxon>Tenebrionidae incertae sedis</taxon>
        <taxon>Tribolium</taxon>
    </lineage>
</organism>
<dbReference type="Gene3D" id="3.30.420.10">
    <property type="entry name" value="Ribonuclease H-like superfamily/Ribonuclease H"/>
    <property type="match status" value="1"/>
</dbReference>
<accession>D7EIM7</accession>
<dbReference type="InterPro" id="IPR009057">
    <property type="entry name" value="Homeodomain-like_sf"/>
</dbReference>
<dbReference type="GO" id="GO:0003676">
    <property type="term" value="F:nucleic acid binding"/>
    <property type="evidence" value="ECO:0007669"/>
    <property type="project" value="InterPro"/>
</dbReference>
<reference evidence="2 3" key="1">
    <citation type="journal article" date="2008" name="Nature">
        <title>The genome of the model beetle and pest Tribolium castaneum.</title>
        <authorList>
            <consortium name="Tribolium Genome Sequencing Consortium"/>
            <person name="Richards S."/>
            <person name="Gibbs R.A."/>
            <person name="Weinstock G.M."/>
            <person name="Brown S.J."/>
            <person name="Denell R."/>
            <person name="Beeman R.W."/>
            <person name="Gibbs R."/>
            <person name="Beeman R.W."/>
            <person name="Brown S.J."/>
            <person name="Bucher G."/>
            <person name="Friedrich M."/>
            <person name="Grimmelikhuijzen C.J."/>
            <person name="Klingler M."/>
            <person name="Lorenzen M."/>
            <person name="Richards S."/>
            <person name="Roth S."/>
            <person name="Schroder R."/>
            <person name="Tautz D."/>
            <person name="Zdobnov E.M."/>
            <person name="Muzny D."/>
            <person name="Gibbs R.A."/>
            <person name="Weinstock G.M."/>
            <person name="Attaway T."/>
            <person name="Bell S."/>
            <person name="Buhay C.J."/>
            <person name="Chandrabose M.N."/>
            <person name="Chavez D."/>
            <person name="Clerk-Blankenburg K.P."/>
            <person name="Cree A."/>
            <person name="Dao M."/>
            <person name="Davis C."/>
            <person name="Chacko J."/>
            <person name="Dinh H."/>
            <person name="Dugan-Rocha S."/>
            <person name="Fowler G."/>
            <person name="Garner T.T."/>
            <person name="Garnes J."/>
            <person name="Gnirke A."/>
            <person name="Hawes A."/>
            <person name="Hernandez J."/>
            <person name="Hines S."/>
            <person name="Holder M."/>
            <person name="Hume J."/>
            <person name="Jhangiani S.N."/>
            <person name="Joshi V."/>
            <person name="Khan Z.M."/>
            <person name="Jackson L."/>
            <person name="Kovar C."/>
            <person name="Kowis A."/>
            <person name="Lee S."/>
            <person name="Lewis L.R."/>
            <person name="Margolis J."/>
            <person name="Morgan M."/>
            <person name="Nazareth L.V."/>
            <person name="Nguyen N."/>
            <person name="Okwuonu G."/>
            <person name="Parker D."/>
            <person name="Richards S."/>
            <person name="Ruiz S.J."/>
            <person name="Santibanez J."/>
            <person name="Savard J."/>
            <person name="Scherer S.E."/>
            <person name="Schneider B."/>
            <person name="Sodergren E."/>
            <person name="Tautz D."/>
            <person name="Vattahil S."/>
            <person name="Villasana D."/>
            <person name="White C.S."/>
            <person name="Wright R."/>
            <person name="Park Y."/>
            <person name="Beeman R.W."/>
            <person name="Lord J."/>
            <person name="Oppert B."/>
            <person name="Lorenzen M."/>
            <person name="Brown S."/>
            <person name="Wang L."/>
            <person name="Savard J."/>
            <person name="Tautz D."/>
            <person name="Richards S."/>
            <person name="Weinstock G."/>
            <person name="Gibbs R.A."/>
            <person name="Liu Y."/>
            <person name="Worley K."/>
            <person name="Weinstock G."/>
            <person name="Elsik C.G."/>
            <person name="Reese J.T."/>
            <person name="Elhaik E."/>
            <person name="Landan G."/>
            <person name="Graur D."/>
            <person name="Arensburger P."/>
            <person name="Atkinson P."/>
            <person name="Beeman R.W."/>
            <person name="Beidler J."/>
            <person name="Brown S.J."/>
            <person name="Demuth J.P."/>
            <person name="Drury D.W."/>
            <person name="Du Y.Z."/>
            <person name="Fujiwara H."/>
            <person name="Lorenzen M."/>
            <person name="Maselli V."/>
            <person name="Osanai M."/>
            <person name="Park Y."/>
            <person name="Robertson H.M."/>
            <person name="Tu Z."/>
            <person name="Wang J.J."/>
            <person name="Wang S."/>
            <person name="Richards S."/>
            <person name="Song H."/>
            <person name="Zhang L."/>
            <person name="Sodergren E."/>
            <person name="Werner D."/>
            <person name="Stanke M."/>
            <person name="Morgenstern B."/>
            <person name="Solovyev V."/>
            <person name="Kosarev P."/>
            <person name="Brown G."/>
            <person name="Chen H.C."/>
            <person name="Ermolaeva O."/>
            <person name="Hlavina W."/>
            <person name="Kapustin Y."/>
            <person name="Kiryutin B."/>
            <person name="Kitts P."/>
            <person name="Maglott D."/>
            <person name="Pruitt K."/>
            <person name="Sapojnikov V."/>
            <person name="Souvorov A."/>
            <person name="Mackey A.J."/>
            <person name="Waterhouse R.M."/>
            <person name="Wyder S."/>
            <person name="Zdobnov E.M."/>
            <person name="Zdobnov E.M."/>
            <person name="Wyder S."/>
            <person name="Kriventseva E.V."/>
            <person name="Kadowaki T."/>
            <person name="Bork P."/>
            <person name="Aranda M."/>
            <person name="Bao R."/>
            <person name="Beermann A."/>
            <person name="Berns N."/>
            <person name="Bolognesi R."/>
            <person name="Bonneton F."/>
            <person name="Bopp D."/>
            <person name="Brown S.J."/>
            <person name="Bucher G."/>
            <person name="Butts T."/>
            <person name="Chaumot A."/>
            <person name="Denell R.E."/>
            <person name="Ferrier D.E."/>
            <person name="Friedrich M."/>
            <person name="Gordon C.M."/>
            <person name="Jindra M."/>
            <person name="Klingler M."/>
            <person name="Lan Q."/>
            <person name="Lattorff H.M."/>
            <person name="Laudet V."/>
            <person name="von Levetsow C."/>
            <person name="Liu Z."/>
            <person name="Lutz R."/>
            <person name="Lynch J.A."/>
            <person name="da Fonseca R.N."/>
            <person name="Posnien N."/>
            <person name="Reuter R."/>
            <person name="Roth S."/>
            <person name="Savard J."/>
            <person name="Schinko J.B."/>
            <person name="Schmitt C."/>
            <person name="Schoppmeier M."/>
            <person name="Schroder R."/>
            <person name="Shippy T.D."/>
            <person name="Simonnet F."/>
            <person name="Marques-Souza H."/>
            <person name="Tautz D."/>
            <person name="Tomoyasu Y."/>
            <person name="Trauner J."/>
            <person name="Van der Zee M."/>
            <person name="Vervoort M."/>
            <person name="Wittkopp N."/>
            <person name="Wimmer E.A."/>
            <person name="Yang X."/>
            <person name="Jones A.K."/>
            <person name="Sattelle D.B."/>
            <person name="Ebert P.R."/>
            <person name="Nelson D."/>
            <person name="Scott J.G."/>
            <person name="Beeman R.W."/>
            <person name="Muthukrishnan S."/>
            <person name="Kramer K.J."/>
            <person name="Arakane Y."/>
            <person name="Beeman R.W."/>
            <person name="Zhu Q."/>
            <person name="Hogenkamp D."/>
            <person name="Dixit R."/>
            <person name="Oppert B."/>
            <person name="Jiang H."/>
            <person name="Zou Z."/>
            <person name="Marshall J."/>
            <person name="Elpidina E."/>
            <person name="Vinokurov K."/>
            <person name="Oppert C."/>
            <person name="Zou Z."/>
            <person name="Evans J."/>
            <person name="Lu Z."/>
            <person name="Zhao P."/>
            <person name="Sumathipala N."/>
            <person name="Altincicek B."/>
            <person name="Vilcinskas A."/>
            <person name="Williams M."/>
            <person name="Hultmark D."/>
            <person name="Hetru C."/>
            <person name="Jiang H."/>
            <person name="Grimmelikhuijzen C.J."/>
            <person name="Hauser F."/>
            <person name="Cazzamali G."/>
            <person name="Williamson M."/>
            <person name="Park Y."/>
            <person name="Li B."/>
            <person name="Tanaka Y."/>
            <person name="Predel R."/>
            <person name="Neupert S."/>
            <person name="Schachtner J."/>
            <person name="Verleyen P."/>
            <person name="Raible F."/>
            <person name="Bork P."/>
            <person name="Friedrich M."/>
            <person name="Walden K.K."/>
            <person name="Robertson H.M."/>
            <person name="Angeli S."/>
            <person name="Foret S."/>
            <person name="Bucher G."/>
            <person name="Schuetz S."/>
            <person name="Maleszka R."/>
            <person name="Wimmer E.A."/>
            <person name="Beeman R.W."/>
            <person name="Lorenzen M."/>
            <person name="Tomoyasu Y."/>
            <person name="Miller S.C."/>
            <person name="Grossmann D."/>
            <person name="Bucher G."/>
        </authorList>
    </citation>
    <scope>NUCLEOTIDE SEQUENCE [LARGE SCALE GENOMIC DNA]</scope>
    <source>
        <strain evidence="2 3">Georgia GA2</strain>
    </source>
</reference>
<gene>
    <name evidence="2" type="primary">GLEAN_06884</name>
    <name evidence="2" type="ORF">TcasGA2_TC006884</name>
</gene>
<evidence type="ECO:0000313" key="2">
    <source>
        <dbReference type="EMBL" id="EFA12077.1"/>
    </source>
</evidence>
<protein>
    <submittedName>
        <fullName evidence="2">Transposable element Tc3 transposase-like Protein</fullName>
    </submittedName>
</protein>
<dbReference type="PhylomeDB" id="D7EIM7"/>
<dbReference type="InParanoid" id="D7EIM7"/>
<dbReference type="EMBL" id="KQ971752">
    <property type="protein sequence ID" value="EFA12077.1"/>
    <property type="molecule type" value="Genomic_DNA"/>
</dbReference>
<dbReference type="STRING" id="7070.D7EIM7"/>
<dbReference type="AlphaFoldDB" id="D7EIM7"/>
<dbReference type="Proteomes" id="UP000007266">
    <property type="component" value="Unassembled WGS sequence"/>
</dbReference>
<reference evidence="2 3" key="2">
    <citation type="journal article" date="2010" name="Nucleic Acids Res.">
        <title>BeetleBase in 2010: revisions to provide comprehensive genomic information for Tribolium castaneum.</title>
        <authorList>
            <person name="Kim H.S."/>
            <person name="Murphy T."/>
            <person name="Xia J."/>
            <person name="Caragea D."/>
            <person name="Park Y."/>
            <person name="Beeman R.W."/>
            <person name="Lorenzen M.D."/>
            <person name="Butcher S."/>
            <person name="Manak J.R."/>
            <person name="Brown S.J."/>
        </authorList>
    </citation>
    <scope>NUCLEOTIDE SEQUENCE [LARGE SCALE GENOMIC DNA]</scope>
    <source>
        <strain evidence="2 3">Georgia GA2</strain>
    </source>
</reference>
<dbReference type="SUPFAM" id="SSF46689">
    <property type="entry name" value="Homeodomain-like"/>
    <property type="match status" value="1"/>
</dbReference>
<dbReference type="InterPro" id="IPR036397">
    <property type="entry name" value="RNaseH_sf"/>
</dbReference>
<evidence type="ECO:0000256" key="1">
    <source>
        <dbReference type="ARBA" id="ARBA00004123"/>
    </source>
</evidence>
<keyword evidence="3" id="KW-1185">Reference proteome</keyword>
<name>D7EIM7_TRICA</name>
<dbReference type="OMA" id="VCAGIRI"/>
<proteinExistence type="predicted"/>